<dbReference type="InterPro" id="IPR050428">
    <property type="entry name" value="TCS_sensor_his_kinase"/>
</dbReference>
<dbReference type="Proteomes" id="UP000190435">
    <property type="component" value="Unassembled WGS sequence"/>
</dbReference>
<dbReference type="PANTHER" id="PTHR45436">
    <property type="entry name" value="SENSOR HISTIDINE KINASE YKOH"/>
    <property type="match status" value="1"/>
</dbReference>
<keyword evidence="15" id="KW-1185">Reference proteome</keyword>
<evidence type="ECO:0000256" key="5">
    <source>
        <dbReference type="ARBA" id="ARBA00022679"/>
    </source>
</evidence>
<protein>
    <recommendedName>
        <fullName evidence="3">histidine kinase</fullName>
        <ecNumber evidence="3">2.7.13.3</ecNumber>
    </recommendedName>
</protein>
<dbReference type="Gene3D" id="3.30.565.10">
    <property type="entry name" value="Histidine kinase-like ATPase, C-terminal domain"/>
    <property type="match status" value="1"/>
</dbReference>
<dbReference type="InterPro" id="IPR005467">
    <property type="entry name" value="His_kinase_dom"/>
</dbReference>
<dbReference type="Pfam" id="PF02518">
    <property type="entry name" value="HATPase_c"/>
    <property type="match status" value="1"/>
</dbReference>
<evidence type="ECO:0000256" key="4">
    <source>
        <dbReference type="ARBA" id="ARBA00022553"/>
    </source>
</evidence>
<dbReference type="Gene3D" id="1.10.287.130">
    <property type="match status" value="1"/>
</dbReference>
<feature type="domain" description="Histidine kinase" evidence="12">
    <location>
        <begin position="230"/>
        <end position="443"/>
    </location>
</feature>
<evidence type="ECO:0000259" key="12">
    <source>
        <dbReference type="PROSITE" id="PS50109"/>
    </source>
</evidence>
<gene>
    <name evidence="14" type="primary">qseC</name>
    <name evidence="13" type="ORF">B0181_07345</name>
    <name evidence="14" type="ORF">NCTC10293_01438</name>
</gene>
<dbReference type="EC" id="2.7.13.3" evidence="3"/>
<evidence type="ECO:0000256" key="11">
    <source>
        <dbReference type="SAM" id="Phobius"/>
    </source>
</evidence>
<evidence type="ECO:0000313" key="13">
    <source>
        <dbReference type="EMBL" id="OOR89264.1"/>
    </source>
</evidence>
<comment type="subcellular location">
    <subcellularLocation>
        <location evidence="2">Membrane</location>
        <topology evidence="2">Multi-pass membrane protein</topology>
    </subcellularLocation>
</comment>
<keyword evidence="9" id="KW-0902">Two-component regulatory system</keyword>
<dbReference type="InterPro" id="IPR036097">
    <property type="entry name" value="HisK_dim/P_sf"/>
</dbReference>
<evidence type="ECO:0000313" key="15">
    <source>
        <dbReference type="Proteomes" id="UP000190435"/>
    </source>
</evidence>
<accession>A0A1T0A0K1</accession>
<keyword evidence="10 11" id="KW-0472">Membrane</keyword>
<sequence>MIGKILDKAVQIWRYAKRSLQIRLGVAFALVCFVSAALAGGLAFYDHYQQSHYLQDETLMQIASYINPKHPAPVIDDMDNDSHIYVATSAGGTAHPHLADVFALDEGFSSVGVGEDSYRIFVMDFKDGRVAVMQESEYRTDAAERAAWGSVLPFLLLLPLVSGLAFWIINRQLSPVRTLSYSLKTRDAKDLSALTTDKIPSEMRGFVLSINELLQRIEKVMNQEQRFIADAAHELRSPMTALSMQAQRLAGLPMSDAAKAQTDELLDSIRRTRHLLEQLLSLARAQADHASTHSSTFSAMALFAKVIETLYPLADAKSLDLGVASDLDIKICADESLLFLLIKTLTDNAIRYTPAGGQIDLSVQMAGEQVEFIIEDSGAGIPKAERERVLEPFYRVLGTGVEGTGLGLPIANSIALRYGGRLVLLDSRFESGLKVVVSFPKAKLGVQA</sequence>
<dbReference type="InterPro" id="IPR036890">
    <property type="entry name" value="HATPase_C_sf"/>
</dbReference>
<dbReference type="EMBL" id="UGQE01000004">
    <property type="protein sequence ID" value="STZ13859.1"/>
    <property type="molecule type" value="Genomic_DNA"/>
</dbReference>
<dbReference type="PROSITE" id="PS50109">
    <property type="entry name" value="HIS_KIN"/>
    <property type="match status" value="1"/>
</dbReference>
<reference evidence="13 15" key="1">
    <citation type="submission" date="2017-02" db="EMBL/GenBank/DDBJ databases">
        <title>Draft genome sequence of Moraxella caviae CCUG 355 type strain.</title>
        <authorList>
            <person name="Engstrom-Jakobsson H."/>
            <person name="Salva-Serra F."/>
            <person name="Thorell K."/>
            <person name="Gonzales-Siles L."/>
            <person name="Karlsson R."/>
            <person name="Boulund F."/>
            <person name="Engstrand L."/>
            <person name="Moore E."/>
        </authorList>
    </citation>
    <scope>NUCLEOTIDE SEQUENCE [LARGE SCALE GENOMIC DNA]</scope>
    <source>
        <strain evidence="13 15">CCUG 355</strain>
    </source>
</reference>
<dbReference type="OrthoDB" id="9809766at2"/>
<evidence type="ECO:0000256" key="7">
    <source>
        <dbReference type="ARBA" id="ARBA00022777"/>
    </source>
</evidence>
<dbReference type="Proteomes" id="UP000255279">
    <property type="component" value="Unassembled WGS sequence"/>
</dbReference>
<evidence type="ECO:0000256" key="10">
    <source>
        <dbReference type="ARBA" id="ARBA00023136"/>
    </source>
</evidence>
<dbReference type="GO" id="GO:0000155">
    <property type="term" value="F:phosphorelay sensor kinase activity"/>
    <property type="evidence" value="ECO:0007669"/>
    <property type="project" value="InterPro"/>
</dbReference>
<dbReference type="STRING" id="34060.B0181_07345"/>
<dbReference type="EMBL" id="MUXU01000040">
    <property type="protein sequence ID" value="OOR89264.1"/>
    <property type="molecule type" value="Genomic_DNA"/>
</dbReference>
<evidence type="ECO:0000256" key="6">
    <source>
        <dbReference type="ARBA" id="ARBA00022692"/>
    </source>
</evidence>
<dbReference type="PRINTS" id="PR00344">
    <property type="entry name" value="BCTRLSENSOR"/>
</dbReference>
<dbReference type="InterPro" id="IPR004358">
    <property type="entry name" value="Sig_transdc_His_kin-like_C"/>
</dbReference>
<dbReference type="InterPro" id="IPR003661">
    <property type="entry name" value="HisK_dim/P_dom"/>
</dbReference>
<dbReference type="SUPFAM" id="SSF55874">
    <property type="entry name" value="ATPase domain of HSP90 chaperone/DNA topoisomerase II/histidine kinase"/>
    <property type="match status" value="1"/>
</dbReference>
<evidence type="ECO:0000256" key="2">
    <source>
        <dbReference type="ARBA" id="ARBA00004141"/>
    </source>
</evidence>
<dbReference type="InterPro" id="IPR003594">
    <property type="entry name" value="HATPase_dom"/>
</dbReference>
<dbReference type="SMART" id="SM00387">
    <property type="entry name" value="HATPase_c"/>
    <property type="match status" value="1"/>
</dbReference>
<evidence type="ECO:0000256" key="8">
    <source>
        <dbReference type="ARBA" id="ARBA00022989"/>
    </source>
</evidence>
<evidence type="ECO:0000313" key="14">
    <source>
        <dbReference type="EMBL" id="STZ13859.1"/>
    </source>
</evidence>
<organism evidence="13 15">
    <name type="scientific">Moraxella caviae</name>
    <dbReference type="NCBI Taxonomy" id="34060"/>
    <lineage>
        <taxon>Bacteria</taxon>
        <taxon>Pseudomonadati</taxon>
        <taxon>Pseudomonadota</taxon>
        <taxon>Gammaproteobacteria</taxon>
        <taxon>Moraxellales</taxon>
        <taxon>Moraxellaceae</taxon>
        <taxon>Moraxella</taxon>
    </lineage>
</organism>
<dbReference type="RefSeq" id="WP_078276862.1">
    <property type="nucleotide sequence ID" value="NZ_CAACXO010000021.1"/>
</dbReference>
<dbReference type="PANTHER" id="PTHR45436:SF15">
    <property type="entry name" value="SENSOR HISTIDINE KINASE CUSS"/>
    <property type="match status" value="1"/>
</dbReference>
<evidence type="ECO:0000256" key="3">
    <source>
        <dbReference type="ARBA" id="ARBA00012438"/>
    </source>
</evidence>
<name>A0A1T0A0K1_9GAMM</name>
<keyword evidence="7" id="KW-0418">Kinase</keyword>
<evidence type="ECO:0000313" key="16">
    <source>
        <dbReference type="Proteomes" id="UP000255279"/>
    </source>
</evidence>
<dbReference type="SMART" id="SM00388">
    <property type="entry name" value="HisKA"/>
    <property type="match status" value="1"/>
</dbReference>
<feature type="transmembrane region" description="Helical" evidence="11">
    <location>
        <begin position="146"/>
        <end position="169"/>
    </location>
</feature>
<keyword evidence="6 11" id="KW-0812">Transmembrane</keyword>
<reference evidence="14 16" key="2">
    <citation type="submission" date="2018-06" db="EMBL/GenBank/DDBJ databases">
        <authorList>
            <consortium name="Pathogen Informatics"/>
            <person name="Doyle S."/>
        </authorList>
    </citation>
    <scope>NUCLEOTIDE SEQUENCE [LARGE SCALE GENOMIC DNA]</scope>
    <source>
        <strain evidence="14 16">NCTC10293</strain>
    </source>
</reference>
<evidence type="ECO:0000256" key="9">
    <source>
        <dbReference type="ARBA" id="ARBA00023012"/>
    </source>
</evidence>
<proteinExistence type="predicted"/>
<keyword evidence="5 14" id="KW-0808">Transferase</keyword>
<dbReference type="GO" id="GO:0005886">
    <property type="term" value="C:plasma membrane"/>
    <property type="evidence" value="ECO:0007669"/>
    <property type="project" value="TreeGrafter"/>
</dbReference>
<evidence type="ECO:0000256" key="1">
    <source>
        <dbReference type="ARBA" id="ARBA00000085"/>
    </source>
</evidence>
<keyword evidence="8 11" id="KW-1133">Transmembrane helix</keyword>
<dbReference type="SUPFAM" id="SSF47384">
    <property type="entry name" value="Homodimeric domain of signal transducing histidine kinase"/>
    <property type="match status" value="1"/>
</dbReference>
<dbReference type="Pfam" id="PF00512">
    <property type="entry name" value="HisKA"/>
    <property type="match status" value="1"/>
</dbReference>
<keyword evidence="4" id="KW-0597">Phosphoprotein</keyword>
<dbReference type="AlphaFoldDB" id="A0A1T0A0K1"/>
<comment type="catalytic activity">
    <reaction evidence="1">
        <text>ATP + protein L-histidine = ADP + protein N-phospho-L-histidine.</text>
        <dbReference type="EC" id="2.7.13.3"/>
    </reaction>
</comment>
<feature type="transmembrane region" description="Helical" evidence="11">
    <location>
        <begin position="20"/>
        <end position="45"/>
    </location>
</feature>
<dbReference type="CDD" id="cd00082">
    <property type="entry name" value="HisKA"/>
    <property type="match status" value="1"/>
</dbReference>